<proteinExistence type="predicted"/>
<feature type="region of interest" description="Disordered" evidence="1">
    <location>
        <begin position="147"/>
        <end position="170"/>
    </location>
</feature>
<keyword evidence="3" id="KW-1185">Reference proteome</keyword>
<organism evidence="2 3">
    <name type="scientific">Aspergillus ibericus CBS 121593</name>
    <dbReference type="NCBI Taxonomy" id="1448316"/>
    <lineage>
        <taxon>Eukaryota</taxon>
        <taxon>Fungi</taxon>
        <taxon>Dikarya</taxon>
        <taxon>Ascomycota</taxon>
        <taxon>Pezizomycotina</taxon>
        <taxon>Eurotiomycetes</taxon>
        <taxon>Eurotiomycetidae</taxon>
        <taxon>Eurotiales</taxon>
        <taxon>Aspergillaceae</taxon>
        <taxon>Aspergillus</taxon>
        <taxon>Aspergillus subgen. Circumdati</taxon>
    </lineage>
</organism>
<dbReference type="GeneID" id="37229757"/>
<protein>
    <submittedName>
        <fullName evidence="2">Uncharacterized protein</fullName>
    </submittedName>
</protein>
<dbReference type="RefSeq" id="XP_025575209.1">
    <property type="nucleotide sequence ID" value="XM_025724892.1"/>
</dbReference>
<sequence length="170" mass="18698">MIRDTDGKGHTHVGSRDMASHSIVILHPSFRPRCQCQCQCQCRMDHHHMKNGLTTTDDAPWRVQRKKGRFLGSLESLQDNWQLPSGSRASGLFQLHRTLLPSNSFPNTVNGHGIDPFDVSLRIPSGCSSPALAAWWIQRVTHLLGSPPDSLGPPSGDIRASGLEPSSPFT</sequence>
<feature type="compositionally biased region" description="Low complexity" evidence="1">
    <location>
        <begin position="147"/>
        <end position="157"/>
    </location>
</feature>
<evidence type="ECO:0000256" key="1">
    <source>
        <dbReference type="SAM" id="MobiDB-lite"/>
    </source>
</evidence>
<dbReference type="EMBL" id="KZ824438">
    <property type="protein sequence ID" value="RAL00882.1"/>
    <property type="molecule type" value="Genomic_DNA"/>
</dbReference>
<evidence type="ECO:0000313" key="2">
    <source>
        <dbReference type="EMBL" id="RAL00882.1"/>
    </source>
</evidence>
<gene>
    <name evidence="2" type="ORF">BO80DRAFT_89220</name>
</gene>
<evidence type="ECO:0000313" key="3">
    <source>
        <dbReference type="Proteomes" id="UP000249402"/>
    </source>
</evidence>
<dbReference type="AlphaFoldDB" id="A0A395GZ34"/>
<name>A0A395GZ34_9EURO</name>
<accession>A0A395GZ34</accession>
<reference evidence="2 3" key="1">
    <citation type="submission" date="2018-02" db="EMBL/GenBank/DDBJ databases">
        <title>The genomes of Aspergillus section Nigri reveals drivers in fungal speciation.</title>
        <authorList>
            <consortium name="DOE Joint Genome Institute"/>
            <person name="Vesth T.C."/>
            <person name="Nybo J."/>
            <person name="Theobald S."/>
            <person name="Brandl J."/>
            <person name="Frisvad J.C."/>
            <person name="Nielsen K.F."/>
            <person name="Lyhne E.K."/>
            <person name="Kogle M.E."/>
            <person name="Kuo A."/>
            <person name="Riley R."/>
            <person name="Clum A."/>
            <person name="Nolan M."/>
            <person name="Lipzen A."/>
            <person name="Salamov A."/>
            <person name="Henrissat B."/>
            <person name="Wiebenga A."/>
            <person name="De vries R.P."/>
            <person name="Grigoriev I.V."/>
            <person name="Mortensen U.H."/>
            <person name="Andersen M.R."/>
            <person name="Baker S.E."/>
        </authorList>
    </citation>
    <scope>NUCLEOTIDE SEQUENCE [LARGE SCALE GENOMIC DNA]</scope>
    <source>
        <strain evidence="2 3">CBS 121593</strain>
    </source>
</reference>
<dbReference type="Proteomes" id="UP000249402">
    <property type="component" value="Unassembled WGS sequence"/>
</dbReference>
<dbReference type="VEuPathDB" id="FungiDB:BO80DRAFT_89220"/>